<comment type="caution">
    <text evidence="1">The sequence shown here is derived from an EMBL/GenBank/DDBJ whole genome shotgun (WGS) entry which is preliminary data.</text>
</comment>
<proteinExistence type="predicted"/>
<dbReference type="EMBL" id="LFZN01000028">
    <property type="protein sequence ID" value="KXT03712.1"/>
    <property type="molecule type" value="Genomic_DNA"/>
</dbReference>
<dbReference type="Proteomes" id="UP000070133">
    <property type="component" value="Unassembled WGS sequence"/>
</dbReference>
<organism evidence="1 2">
    <name type="scientific">Pseudocercospora eumusae</name>
    <dbReference type="NCBI Taxonomy" id="321146"/>
    <lineage>
        <taxon>Eukaryota</taxon>
        <taxon>Fungi</taxon>
        <taxon>Dikarya</taxon>
        <taxon>Ascomycota</taxon>
        <taxon>Pezizomycotina</taxon>
        <taxon>Dothideomycetes</taxon>
        <taxon>Dothideomycetidae</taxon>
        <taxon>Mycosphaerellales</taxon>
        <taxon>Mycosphaerellaceae</taxon>
        <taxon>Pseudocercospora</taxon>
    </lineage>
</organism>
<evidence type="ECO:0000313" key="2">
    <source>
        <dbReference type="Proteomes" id="UP000070133"/>
    </source>
</evidence>
<sequence length="206" mass="23026">MGREACECQWLQRIRCAHEIWLVSSNRRRAILSIMLMICQQMTSTNASRMSFPEQIFHLLESSTHGFWVERNTKIGIQAPRTAYTMDVLLAANSFNSDRSGHPNDEIPDSVISLPAHASNMWTSTYQSQWFAVVKLVIGILSHAGAISVTYKNPIGTDKKTKNTAATCAPKSLFGKLLAMSRAVIQPDMPAPEITKSFRQPKRSTV</sequence>
<keyword evidence="2" id="KW-1185">Reference proteome</keyword>
<reference evidence="1 2" key="1">
    <citation type="submission" date="2015-07" db="EMBL/GenBank/DDBJ databases">
        <title>Comparative genomics of the Sigatoka disease complex on banana suggests a link between parallel evolutionary changes in Pseudocercospora fijiensis and Pseudocercospora eumusae and increased virulence on the banana host.</title>
        <authorList>
            <person name="Chang T.-C."/>
            <person name="Salvucci A."/>
            <person name="Crous P.W."/>
            <person name="Stergiopoulos I."/>
        </authorList>
    </citation>
    <scope>NUCLEOTIDE SEQUENCE [LARGE SCALE GENOMIC DNA]</scope>
    <source>
        <strain evidence="1 2">CBS 114824</strain>
    </source>
</reference>
<dbReference type="OrthoDB" id="41492at2759"/>
<dbReference type="AlphaFoldDB" id="A0A139HMT6"/>
<accession>A0A139HMT6</accession>
<name>A0A139HMT6_9PEZI</name>
<gene>
    <name evidence="1" type="ORF">AC578_5163</name>
</gene>
<protein>
    <submittedName>
        <fullName evidence="1">Uncharacterized protein</fullName>
    </submittedName>
</protein>
<evidence type="ECO:0000313" key="1">
    <source>
        <dbReference type="EMBL" id="KXT03712.1"/>
    </source>
</evidence>